<evidence type="ECO:0000313" key="9">
    <source>
        <dbReference type="EMBL" id="KAF8726283.1"/>
    </source>
</evidence>
<dbReference type="GO" id="GO:0043565">
    <property type="term" value="F:sequence-specific DNA binding"/>
    <property type="evidence" value="ECO:0007669"/>
    <property type="project" value="InterPro"/>
</dbReference>
<comment type="caution">
    <text evidence="9">The sequence shown here is derived from an EMBL/GenBank/DDBJ whole genome shotgun (WGS) entry which is preliminary data.</text>
</comment>
<keyword evidence="4" id="KW-0862">Zinc</keyword>
<dbReference type="InterPro" id="IPR000679">
    <property type="entry name" value="Znf_GATA"/>
</dbReference>
<feature type="domain" description="GATA-type" evidence="8">
    <location>
        <begin position="112"/>
        <end position="148"/>
    </location>
</feature>
<dbReference type="Pfam" id="PF00320">
    <property type="entry name" value="GATA"/>
    <property type="match status" value="1"/>
</dbReference>
<dbReference type="PROSITE" id="PS00344">
    <property type="entry name" value="GATA_ZN_FINGER_1"/>
    <property type="match status" value="1"/>
</dbReference>
<feature type="compositionally biased region" description="Polar residues" evidence="7">
    <location>
        <begin position="34"/>
        <end position="45"/>
    </location>
</feature>
<gene>
    <name evidence="9" type="ORF">HU200_019742</name>
</gene>
<evidence type="ECO:0000256" key="5">
    <source>
        <dbReference type="ARBA" id="ARBA00023159"/>
    </source>
</evidence>
<keyword evidence="5" id="KW-0010">Activator</keyword>
<dbReference type="Gene3D" id="3.30.50.10">
    <property type="entry name" value="Erythroid Transcription Factor GATA-1, subunit A"/>
    <property type="match status" value="1"/>
</dbReference>
<evidence type="ECO:0000256" key="4">
    <source>
        <dbReference type="ARBA" id="ARBA00022833"/>
    </source>
</evidence>
<dbReference type="PANTHER" id="PTHR45658:SF130">
    <property type="entry name" value="GATA TRANSCRIPTION FACTOR 14"/>
    <property type="match status" value="1"/>
</dbReference>
<dbReference type="AlphaFoldDB" id="A0A835F2E1"/>
<dbReference type="PROSITE" id="PS50114">
    <property type="entry name" value="GATA_ZN_FINGER_2"/>
    <property type="match status" value="1"/>
</dbReference>
<protein>
    <recommendedName>
        <fullName evidence="8">GATA-type domain-containing protein</fullName>
    </recommendedName>
</protein>
<reference evidence="9" key="1">
    <citation type="submission" date="2020-07" db="EMBL/GenBank/DDBJ databases">
        <title>Genome sequence and genetic diversity analysis of an under-domesticated orphan crop, white fonio (Digitaria exilis).</title>
        <authorList>
            <person name="Bennetzen J.L."/>
            <person name="Chen S."/>
            <person name="Ma X."/>
            <person name="Wang X."/>
            <person name="Yssel A.E.J."/>
            <person name="Chaluvadi S.R."/>
            <person name="Johnson M."/>
            <person name="Gangashetty P."/>
            <person name="Hamidou F."/>
            <person name="Sanogo M.D."/>
            <person name="Zwaenepoel A."/>
            <person name="Wallace J."/>
            <person name="Van De Peer Y."/>
            <person name="Van Deynze A."/>
        </authorList>
    </citation>
    <scope>NUCLEOTIDE SEQUENCE</scope>
    <source>
        <tissue evidence="9">Leaves</tissue>
    </source>
</reference>
<dbReference type="CDD" id="cd00202">
    <property type="entry name" value="ZnF_GATA"/>
    <property type="match status" value="1"/>
</dbReference>
<dbReference type="InterPro" id="IPR051140">
    <property type="entry name" value="GATA_TF"/>
</dbReference>
<dbReference type="GO" id="GO:0005634">
    <property type="term" value="C:nucleus"/>
    <property type="evidence" value="ECO:0007669"/>
    <property type="project" value="TreeGrafter"/>
</dbReference>
<keyword evidence="3 6" id="KW-0863">Zinc-finger</keyword>
<evidence type="ECO:0000256" key="7">
    <source>
        <dbReference type="SAM" id="MobiDB-lite"/>
    </source>
</evidence>
<dbReference type="InterPro" id="IPR013088">
    <property type="entry name" value="Znf_NHR/GATA"/>
</dbReference>
<comment type="similarity">
    <text evidence="1">Belongs to the type IV zinc-finger family. Class A subfamily.</text>
</comment>
<evidence type="ECO:0000259" key="8">
    <source>
        <dbReference type="PROSITE" id="PS50114"/>
    </source>
</evidence>
<dbReference type="GO" id="GO:0008270">
    <property type="term" value="F:zinc ion binding"/>
    <property type="evidence" value="ECO:0007669"/>
    <property type="project" value="UniProtKB-KW"/>
</dbReference>
<evidence type="ECO:0000256" key="3">
    <source>
        <dbReference type="ARBA" id="ARBA00022771"/>
    </source>
</evidence>
<dbReference type="OrthoDB" id="2162994at2759"/>
<feature type="region of interest" description="Disordered" evidence="7">
    <location>
        <begin position="1"/>
        <end position="98"/>
    </location>
</feature>
<dbReference type="GO" id="GO:0030154">
    <property type="term" value="P:cell differentiation"/>
    <property type="evidence" value="ECO:0007669"/>
    <property type="project" value="TreeGrafter"/>
</dbReference>
<dbReference type="SMART" id="SM00401">
    <property type="entry name" value="ZnF_GATA"/>
    <property type="match status" value="1"/>
</dbReference>
<evidence type="ECO:0000313" key="10">
    <source>
        <dbReference type="Proteomes" id="UP000636709"/>
    </source>
</evidence>
<feature type="compositionally biased region" description="Pro residues" evidence="7">
    <location>
        <begin position="80"/>
        <end position="89"/>
    </location>
</feature>
<evidence type="ECO:0000256" key="1">
    <source>
        <dbReference type="ARBA" id="ARBA00005694"/>
    </source>
</evidence>
<dbReference type="Proteomes" id="UP000636709">
    <property type="component" value="Unassembled WGS sequence"/>
</dbReference>
<evidence type="ECO:0000256" key="6">
    <source>
        <dbReference type="PROSITE-ProRule" id="PRU00094"/>
    </source>
</evidence>
<keyword evidence="2" id="KW-0479">Metal-binding</keyword>
<dbReference type="EMBL" id="JACEFO010001651">
    <property type="protein sequence ID" value="KAF8726283.1"/>
    <property type="molecule type" value="Genomic_DNA"/>
</dbReference>
<keyword evidence="10" id="KW-1185">Reference proteome</keyword>
<sequence>MTRKGCVLPSSAHRRSSPVTTAAGIMVSGKLRRAQQQQQPATSPEVTPDDCSPILVWSAGSSSDPDVYLVKRKWPKSSSAPPPPAPATEPSPEAAHQQLAMQNVVRRPRQRRVVGKRCMHCTSSETSQWRPGPCGPSTLCNACGTRYRQGRLLPEYRPKASPGFRPSVHANHHKKVLQLHRRARQQLRNRRRRGAPPPPDPAAGGDSTDVLPAGSGGDHLNYELPLPWRWQNSNKGFGMGEKSSAG</sequence>
<feature type="region of interest" description="Disordered" evidence="7">
    <location>
        <begin position="186"/>
        <end position="224"/>
    </location>
</feature>
<accession>A0A835F2E1</accession>
<evidence type="ECO:0000256" key="2">
    <source>
        <dbReference type="ARBA" id="ARBA00022723"/>
    </source>
</evidence>
<dbReference type="GO" id="GO:0006355">
    <property type="term" value="P:regulation of DNA-templated transcription"/>
    <property type="evidence" value="ECO:0007669"/>
    <property type="project" value="InterPro"/>
</dbReference>
<proteinExistence type="inferred from homology"/>
<dbReference type="SUPFAM" id="SSF57716">
    <property type="entry name" value="Glucocorticoid receptor-like (DNA-binding domain)"/>
    <property type="match status" value="1"/>
</dbReference>
<name>A0A835F2E1_9POAL</name>
<organism evidence="9 10">
    <name type="scientific">Digitaria exilis</name>
    <dbReference type="NCBI Taxonomy" id="1010633"/>
    <lineage>
        <taxon>Eukaryota</taxon>
        <taxon>Viridiplantae</taxon>
        <taxon>Streptophyta</taxon>
        <taxon>Embryophyta</taxon>
        <taxon>Tracheophyta</taxon>
        <taxon>Spermatophyta</taxon>
        <taxon>Magnoliopsida</taxon>
        <taxon>Liliopsida</taxon>
        <taxon>Poales</taxon>
        <taxon>Poaceae</taxon>
        <taxon>PACMAD clade</taxon>
        <taxon>Panicoideae</taxon>
        <taxon>Panicodae</taxon>
        <taxon>Paniceae</taxon>
        <taxon>Anthephorinae</taxon>
        <taxon>Digitaria</taxon>
    </lineage>
</organism>
<dbReference type="PANTHER" id="PTHR45658">
    <property type="entry name" value="GATA TRANSCRIPTION FACTOR"/>
    <property type="match status" value="1"/>
</dbReference>